<feature type="chain" id="PRO_5042157572" evidence="2">
    <location>
        <begin position="24"/>
        <end position="243"/>
    </location>
</feature>
<feature type="compositionally biased region" description="Gly residues" evidence="1">
    <location>
        <begin position="225"/>
        <end position="243"/>
    </location>
</feature>
<feature type="region of interest" description="Disordered" evidence="1">
    <location>
        <begin position="187"/>
        <end position="243"/>
    </location>
</feature>
<evidence type="ECO:0000313" key="3">
    <source>
        <dbReference type="EMBL" id="KAK3345476.1"/>
    </source>
</evidence>
<organism evidence="3 4">
    <name type="scientific">Neurospora tetraspora</name>
    <dbReference type="NCBI Taxonomy" id="94610"/>
    <lineage>
        <taxon>Eukaryota</taxon>
        <taxon>Fungi</taxon>
        <taxon>Dikarya</taxon>
        <taxon>Ascomycota</taxon>
        <taxon>Pezizomycotina</taxon>
        <taxon>Sordariomycetes</taxon>
        <taxon>Sordariomycetidae</taxon>
        <taxon>Sordariales</taxon>
        <taxon>Sordariaceae</taxon>
        <taxon>Neurospora</taxon>
    </lineage>
</organism>
<reference evidence="3" key="1">
    <citation type="journal article" date="2023" name="Mol. Phylogenet. Evol.">
        <title>Genome-scale phylogeny and comparative genomics of the fungal order Sordariales.</title>
        <authorList>
            <person name="Hensen N."/>
            <person name="Bonometti L."/>
            <person name="Westerberg I."/>
            <person name="Brannstrom I.O."/>
            <person name="Guillou S."/>
            <person name="Cros-Aarteil S."/>
            <person name="Calhoun S."/>
            <person name="Haridas S."/>
            <person name="Kuo A."/>
            <person name="Mondo S."/>
            <person name="Pangilinan J."/>
            <person name="Riley R."/>
            <person name="LaButti K."/>
            <person name="Andreopoulos B."/>
            <person name="Lipzen A."/>
            <person name="Chen C."/>
            <person name="Yan M."/>
            <person name="Daum C."/>
            <person name="Ng V."/>
            <person name="Clum A."/>
            <person name="Steindorff A."/>
            <person name="Ohm R.A."/>
            <person name="Martin F."/>
            <person name="Silar P."/>
            <person name="Natvig D.O."/>
            <person name="Lalanne C."/>
            <person name="Gautier V."/>
            <person name="Ament-Velasquez S.L."/>
            <person name="Kruys A."/>
            <person name="Hutchinson M.I."/>
            <person name="Powell A.J."/>
            <person name="Barry K."/>
            <person name="Miller A.N."/>
            <person name="Grigoriev I.V."/>
            <person name="Debuchy R."/>
            <person name="Gladieux P."/>
            <person name="Hiltunen Thoren M."/>
            <person name="Johannesson H."/>
        </authorList>
    </citation>
    <scope>NUCLEOTIDE SEQUENCE</scope>
    <source>
        <strain evidence="3">CBS 560.94</strain>
    </source>
</reference>
<feature type="compositionally biased region" description="Low complexity" evidence="1">
    <location>
        <begin position="159"/>
        <end position="172"/>
    </location>
</feature>
<dbReference type="GeneID" id="87859036"/>
<comment type="caution">
    <text evidence="3">The sequence shown here is derived from an EMBL/GenBank/DDBJ whole genome shotgun (WGS) entry which is preliminary data.</text>
</comment>
<dbReference type="RefSeq" id="XP_062682089.1">
    <property type="nucleotide sequence ID" value="XM_062821882.1"/>
</dbReference>
<evidence type="ECO:0000313" key="4">
    <source>
        <dbReference type="Proteomes" id="UP001278500"/>
    </source>
</evidence>
<protein>
    <submittedName>
        <fullName evidence="3">Uncharacterized protein</fullName>
    </submittedName>
</protein>
<dbReference type="Proteomes" id="UP001278500">
    <property type="component" value="Unassembled WGS sequence"/>
</dbReference>
<keyword evidence="2" id="KW-0732">Signal</keyword>
<gene>
    <name evidence="3" type="ORF">B0H65DRAFT_207345</name>
</gene>
<feature type="compositionally biased region" description="Low complexity" evidence="1">
    <location>
        <begin position="141"/>
        <end position="150"/>
    </location>
</feature>
<accession>A0AAE0JFS8</accession>
<reference evidence="3" key="2">
    <citation type="submission" date="2023-06" db="EMBL/GenBank/DDBJ databases">
        <authorList>
            <consortium name="Lawrence Berkeley National Laboratory"/>
            <person name="Haridas S."/>
            <person name="Hensen N."/>
            <person name="Bonometti L."/>
            <person name="Westerberg I."/>
            <person name="Brannstrom I.O."/>
            <person name="Guillou S."/>
            <person name="Cros-Aarteil S."/>
            <person name="Calhoun S."/>
            <person name="Kuo A."/>
            <person name="Mondo S."/>
            <person name="Pangilinan J."/>
            <person name="Riley R."/>
            <person name="Labutti K."/>
            <person name="Andreopoulos B."/>
            <person name="Lipzen A."/>
            <person name="Chen C."/>
            <person name="Yanf M."/>
            <person name="Daum C."/>
            <person name="Ng V."/>
            <person name="Clum A."/>
            <person name="Steindorff A."/>
            <person name="Ohm R."/>
            <person name="Martin F."/>
            <person name="Silar P."/>
            <person name="Natvig D."/>
            <person name="Lalanne C."/>
            <person name="Gautier V."/>
            <person name="Ament-Velasquez S.L."/>
            <person name="Kruys A."/>
            <person name="Hutchinson M.I."/>
            <person name="Powell A.J."/>
            <person name="Barry K."/>
            <person name="Miller A.N."/>
            <person name="Grigoriev I.V."/>
            <person name="Debuchy R."/>
            <person name="Gladieux P."/>
            <person name="Thoren M.H."/>
            <person name="Johannesson H."/>
        </authorList>
    </citation>
    <scope>NUCLEOTIDE SEQUENCE</scope>
    <source>
        <strain evidence="3">CBS 560.94</strain>
    </source>
</reference>
<keyword evidence="4" id="KW-1185">Reference proteome</keyword>
<feature type="region of interest" description="Disordered" evidence="1">
    <location>
        <begin position="141"/>
        <end position="175"/>
    </location>
</feature>
<sequence length="243" mass="26307">MVCSVHFPRVACLCFLLVNYIQPLSLVNRNLLLTQTPKPSHRSVITPDEVESLEETVIKNLQQHPTIHLSIITHPSSIHPSPAPPVYQTRPDLPNQATLASNRTTSTITITTTIIIIIVRSNQNKGKVKMSCPCSRCFSNPNPSTPHSEPSSPPPPYSPSAAASPALETSSSKKSTVGFPWFKKSSCSANPPRYSVESTASDLVGLLGRDRDRDRRTTTTQQRGNGVGSGVGGWTWSGEGVGR</sequence>
<proteinExistence type="predicted"/>
<name>A0AAE0JFS8_9PEZI</name>
<evidence type="ECO:0000256" key="1">
    <source>
        <dbReference type="SAM" id="MobiDB-lite"/>
    </source>
</evidence>
<evidence type="ECO:0000256" key="2">
    <source>
        <dbReference type="SAM" id="SignalP"/>
    </source>
</evidence>
<feature type="compositionally biased region" description="Basic and acidic residues" evidence="1">
    <location>
        <begin position="208"/>
        <end position="217"/>
    </location>
</feature>
<dbReference type="AlphaFoldDB" id="A0AAE0JFS8"/>
<dbReference type="EMBL" id="JAUEPP010000004">
    <property type="protein sequence ID" value="KAK3345476.1"/>
    <property type="molecule type" value="Genomic_DNA"/>
</dbReference>
<feature type="signal peptide" evidence="2">
    <location>
        <begin position="1"/>
        <end position="23"/>
    </location>
</feature>